<reference evidence="2" key="1">
    <citation type="journal article" date="2020" name="mSystems">
        <title>Genome- and Community-Level Interaction Insights into Carbon Utilization and Element Cycling Functions of Hydrothermarchaeota in Hydrothermal Sediment.</title>
        <authorList>
            <person name="Zhou Z."/>
            <person name="Liu Y."/>
            <person name="Xu W."/>
            <person name="Pan J."/>
            <person name="Luo Z.H."/>
            <person name="Li M."/>
        </authorList>
    </citation>
    <scope>NUCLEOTIDE SEQUENCE [LARGE SCALE GENOMIC DNA]</scope>
    <source>
        <strain evidence="2">SpSt-757</strain>
    </source>
</reference>
<comment type="caution">
    <text evidence="2">The sequence shown here is derived from an EMBL/GenBank/DDBJ whole genome shotgun (WGS) entry which is preliminary data.</text>
</comment>
<sequence length="78" mass="9264">MSPLLRLLSFACSTPVPSFRQLPKRWDRGKATRKATKTKKNKEDRRNKKNNKNKKKKKNRKRKTGRKRVGLPTGYRRV</sequence>
<accession>A0A7V3N491</accession>
<protein>
    <submittedName>
        <fullName evidence="2">Uncharacterized protein</fullName>
    </submittedName>
</protein>
<feature type="compositionally biased region" description="Basic residues" evidence="1">
    <location>
        <begin position="31"/>
        <end position="40"/>
    </location>
</feature>
<feature type="region of interest" description="Disordered" evidence="1">
    <location>
        <begin position="16"/>
        <end position="78"/>
    </location>
</feature>
<gene>
    <name evidence="2" type="ORF">ENV41_01000</name>
</gene>
<evidence type="ECO:0000313" key="2">
    <source>
        <dbReference type="EMBL" id="HFZ08699.1"/>
    </source>
</evidence>
<name>A0A7V3N491_UNCC3</name>
<feature type="compositionally biased region" description="Basic residues" evidence="1">
    <location>
        <begin position="47"/>
        <end position="69"/>
    </location>
</feature>
<evidence type="ECO:0000256" key="1">
    <source>
        <dbReference type="SAM" id="MobiDB-lite"/>
    </source>
</evidence>
<proteinExistence type="predicted"/>
<dbReference type="EMBL" id="DTGG01000031">
    <property type="protein sequence ID" value="HFZ08699.1"/>
    <property type="molecule type" value="Genomic_DNA"/>
</dbReference>
<dbReference type="AlphaFoldDB" id="A0A7V3N491"/>
<organism evidence="2">
    <name type="scientific">candidate division CPR3 bacterium</name>
    <dbReference type="NCBI Taxonomy" id="2268181"/>
    <lineage>
        <taxon>Bacteria</taxon>
        <taxon>Bacteria division CPR3</taxon>
    </lineage>
</organism>